<reference evidence="3 5" key="1">
    <citation type="submission" date="2016-06" db="EMBL/GenBank/DDBJ databases">
        <authorList>
            <person name="Kjaerup R.B."/>
            <person name="Dalgaard T.S."/>
            <person name="Juul-Madsen H.R."/>
        </authorList>
    </citation>
    <scope>NUCLEOTIDE SEQUENCE [LARGE SCALE GENOMIC DNA]</scope>
    <source>
        <strain evidence="3">Orrdi1</strain>
    </source>
</reference>
<gene>
    <name evidence="3" type="ORF">ODI_03047</name>
    <name evidence="4" type="ORF">ODI_R4000</name>
</gene>
<evidence type="ECO:0000313" key="4">
    <source>
        <dbReference type="EMBL" id="SOE52214.1"/>
    </source>
</evidence>
<protein>
    <submittedName>
        <fullName evidence="3">Uncharacterized protein ImpF</fullName>
    </submittedName>
</protein>
<name>A0A1C3JYS4_9BURK</name>
<dbReference type="PANTHER" id="PTHR38595:SF1">
    <property type="entry name" value="TYPE VI SECRETION SYSTEM COMPONENT TSSE1"/>
    <property type="match status" value="1"/>
</dbReference>
<dbReference type="EMBL" id="FLRC01000009">
    <property type="protein sequence ID" value="SBT24421.1"/>
    <property type="molecule type" value="Genomic_DNA"/>
</dbReference>
<keyword evidence="5" id="KW-1185">Reference proteome</keyword>
<dbReference type="RefSeq" id="WP_067750591.1">
    <property type="nucleotide sequence ID" value="NZ_LT907988.1"/>
</dbReference>
<dbReference type="AlphaFoldDB" id="A0A1C3JYS4"/>
<dbReference type="InterPro" id="IPR017737">
    <property type="entry name" value="TssE1-like"/>
</dbReference>
<sequence length="184" mass="20502">MQDNDGIAASPRRGARERQGARDRLQPALLDRLIDDAPQRRSEAPEAATLTHQALRHAVLRDLRWLLNTINLESESSLAAYPAVRSSTLNFGLPPLAGKRMSEIDWADVESSLRDALVHFEPRILRDSIHVVCVTDAGTLAHHNILSLQIRGMLWAVPFPREFLFRTDIDLESGHMDLSDLGGA</sequence>
<dbReference type="InterPro" id="IPR053176">
    <property type="entry name" value="T6SS_TssE1-like"/>
</dbReference>
<feature type="domain" description="IraD/Gp25-like" evidence="2">
    <location>
        <begin position="54"/>
        <end position="157"/>
    </location>
</feature>
<feature type="region of interest" description="Disordered" evidence="1">
    <location>
        <begin position="1"/>
        <end position="23"/>
    </location>
</feature>
<reference evidence="4 5" key="2">
    <citation type="submission" date="2017-08" db="EMBL/GenBank/DDBJ databases">
        <authorList>
            <person name="de Groot N.N."/>
        </authorList>
    </citation>
    <scope>NUCLEOTIDE SEQUENCE [LARGE SCALE GENOMIC DNA]</scope>
    <source>
        <strain evidence="4">Orrdi1</strain>
    </source>
</reference>
<evidence type="ECO:0000313" key="3">
    <source>
        <dbReference type="EMBL" id="SBT24421.1"/>
    </source>
</evidence>
<accession>A0A1C3JYS4</accession>
<evidence type="ECO:0000256" key="1">
    <source>
        <dbReference type="SAM" id="MobiDB-lite"/>
    </source>
</evidence>
<dbReference type="STRING" id="1851544.ODI_03047"/>
<evidence type="ECO:0000259" key="2">
    <source>
        <dbReference type="Pfam" id="PF04965"/>
    </source>
</evidence>
<dbReference type="Pfam" id="PF04965">
    <property type="entry name" value="GPW_gp25"/>
    <property type="match status" value="1"/>
</dbReference>
<dbReference type="Proteomes" id="UP000078558">
    <property type="component" value="Chromosome I"/>
</dbReference>
<dbReference type="EMBL" id="LT907988">
    <property type="protein sequence ID" value="SOE52214.1"/>
    <property type="molecule type" value="Genomic_DNA"/>
</dbReference>
<evidence type="ECO:0000313" key="5">
    <source>
        <dbReference type="Proteomes" id="UP000078558"/>
    </source>
</evidence>
<feature type="compositionally biased region" description="Basic and acidic residues" evidence="1">
    <location>
        <begin position="14"/>
        <end position="23"/>
    </location>
</feature>
<dbReference type="KEGG" id="odi:ODI_R4000"/>
<organism evidence="3 5">
    <name type="scientific">Orrella dioscoreae</name>
    <dbReference type="NCBI Taxonomy" id="1851544"/>
    <lineage>
        <taxon>Bacteria</taxon>
        <taxon>Pseudomonadati</taxon>
        <taxon>Pseudomonadota</taxon>
        <taxon>Betaproteobacteria</taxon>
        <taxon>Burkholderiales</taxon>
        <taxon>Alcaligenaceae</taxon>
        <taxon>Orrella</taxon>
    </lineage>
</organism>
<dbReference type="InterPro" id="IPR007048">
    <property type="entry name" value="IraD/Gp25-like"/>
</dbReference>
<dbReference type="PANTHER" id="PTHR38595">
    <property type="entry name" value="CYTOPLASMIC PROTEIN-RELATED"/>
    <property type="match status" value="1"/>
</dbReference>
<proteinExistence type="predicted"/>
<dbReference type="SUPFAM" id="SSF160719">
    <property type="entry name" value="gpW/gp25-like"/>
    <property type="match status" value="1"/>
</dbReference>
<dbReference type="OrthoDB" id="119583at2"/>
<dbReference type="NCBIfam" id="TIGR03357">
    <property type="entry name" value="VI_zyme"/>
    <property type="match status" value="1"/>
</dbReference>